<dbReference type="AlphaFoldDB" id="A0A438KCF1"/>
<evidence type="ECO:0000256" key="1">
    <source>
        <dbReference type="SAM" id="MobiDB-lite"/>
    </source>
</evidence>
<dbReference type="SUPFAM" id="SSF56219">
    <property type="entry name" value="DNase I-like"/>
    <property type="match status" value="1"/>
</dbReference>
<proteinExistence type="predicted"/>
<dbReference type="Proteomes" id="UP000288805">
    <property type="component" value="Unassembled WGS sequence"/>
</dbReference>
<dbReference type="EMBL" id="QGNW01000010">
    <property type="protein sequence ID" value="RVX18875.1"/>
    <property type="molecule type" value="Genomic_DNA"/>
</dbReference>
<dbReference type="InterPro" id="IPR036691">
    <property type="entry name" value="Endo/exonu/phosph_ase_sf"/>
</dbReference>
<dbReference type="PANTHER" id="PTHR34427">
    <property type="entry name" value="DUF4283 DOMAIN PROTEIN"/>
    <property type="match status" value="1"/>
</dbReference>
<evidence type="ECO:0000313" key="3">
    <source>
        <dbReference type="Proteomes" id="UP000288805"/>
    </source>
</evidence>
<evidence type="ECO:0000313" key="2">
    <source>
        <dbReference type="EMBL" id="RVX18875.1"/>
    </source>
</evidence>
<sequence length="877" mass="97105">MSVKVIVERKTFLVKLEGEQGGTWCSIIEHSRGADFVLGFEKEAVGWMIKHLTKAIEMEGHLGFNRKFRGKRCAHLMEVGFNDYGRFIRISEFATKRRYYCLIIPEGEEGRGWENIRRALSSMLVVPSSNTVEKGRQHRGEGSSQSLVGPLHRSFAKVVSGEGSREGGIISVGRWVRAVVCECIKDRVNWVEVGRVVARKLGKKGVVTIVPFSGGKGVFFVETTEEALFLQDLRKLRVEGRISVQMRRWSPKENTEIKGKFKRGWIELRRLPFHLWSKVHLKKIVEQWGTVTEIDWRTLKLFDLSKARIRIAMKERSVLPAFLEVTDGEWVFTVAIVVVGEEDFRRGSVQGESTREAFASNTGTGGGRQVEKIRSTAGGRCRVEEDNRMRKGEERGMDVVVAEGTLAKEAGGDEASAVEDHRAYERKAQTPSKFGSTVEKVECRYKGPSGLGLSPRGKDPVEMEVSSGTGNESPAAGKGKIASGYGLEAQTSSPAKKKTTIGSKKLWSILFPPSSERRQGLRCRSETLLSEKDKVDIDENQKHRFGERASTSQNEAALQNFYSDEYKEGFLGRVGSDPRGATIMVLPSTPKIRGKGLRFLGNCGLLATENLEVTPSSTFQSPSSHFPPSYGSISPFLSPTTPTLPSSVIQSLNPLENREKSEFFVIKDDDGTVGQTSVGFPNLVLEVNQTAHPSQMTNSVNPVMPNTNPSPIQTTVSQSVFAGSPTGEFQIEGISPRKLAEVRDVLKTLDIKVYSRRKSRCTKDIVMIQETKKAECDRRFVGSVWTARNKEWAVLPACGASGGILVIWDSKKLHNEEVLLGSFSVSVKFAVDGSEQFWLSAVYGPNSTALGKDFWVELSDIFGLSSYAGAWVEISMS</sequence>
<organism evidence="2 3">
    <name type="scientific">Vitis vinifera</name>
    <name type="common">Grape</name>
    <dbReference type="NCBI Taxonomy" id="29760"/>
    <lineage>
        <taxon>Eukaryota</taxon>
        <taxon>Viridiplantae</taxon>
        <taxon>Streptophyta</taxon>
        <taxon>Embryophyta</taxon>
        <taxon>Tracheophyta</taxon>
        <taxon>Spermatophyta</taxon>
        <taxon>Magnoliopsida</taxon>
        <taxon>eudicotyledons</taxon>
        <taxon>Gunneridae</taxon>
        <taxon>Pentapetalae</taxon>
        <taxon>rosids</taxon>
        <taxon>Vitales</taxon>
        <taxon>Vitaceae</taxon>
        <taxon>Viteae</taxon>
        <taxon>Vitis</taxon>
    </lineage>
</organism>
<protein>
    <submittedName>
        <fullName evidence="2">Uncharacterized protein</fullName>
    </submittedName>
</protein>
<name>A0A438KCF1_VITVI</name>
<dbReference type="PANTHER" id="PTHR34427:SF5">
    <property type="entry name" value="DUF4283 DOMAIN-CONTAINING PROTEIN"/>
    <property type="match status" value="1"/>
</dbReference>
<comment type="caution">
    <text evidence="2">The sequence shown here is derived from an EMBL/GenBank/DDBJ whole genome shotgun (WGS) entry which is preliminary data.</text>
</comment>
<feature type="region of interest" description="Disordered" evidence="1">
    <location>
        <begin position="447"/>
        <end position="479"/>
    </location>
</feature>
<feature type="compositionally biased region" description="Basic and acidic residues" evidence="1">
    <location>
        <begin position="418"/>
        <end position="428"/>
    </location>
</feature>
<reference evidence="2 3" key="1">
    <citation type="journal article" date="2018" name="PLoS Genet.">
        <title>Population sequencing reveals clonal diversity and ancestral inbreeding in the grapevine cultivar Chardonnay.</title>
        <authorList>
            <person name="Roach M.J."/>
            <person name="Johnson D.L."/>
            <person name="Bohlmann J."/>
            <person name="van Vuuren H.J."/>
            <person name="Jones S.J."/>
            <person name="Pretorius I.S."/>
            <person name="Schmidt S.A."/>
            <person name="Borneman A.R."/>
        </authorList>
    </citation>
    <scope>NUCLEOTIDE SEQUENCE [LARGE SCALE GENOMIC DNA]</scope>
    <source>
        <strain evidence="3">cv. Chardonnay</strain>
        <tissue evidence="2">Leaf</tissue>
    </source>
</reference>
<accession>A0A438KCF1</accession>
<gene>
    <name evidence="2" type="ORF">CK203_007181</name>
</gene>
<feature type="region of interest" description="Disordered" evidence="1">
    <location>
        <begin position="410"/>
        <end position="435"/>
    </location>
</feature>